<evidence type="ECO:0000256" key="3">
    <source>
        <dbReference type="ARBA" id="ARBA00043265"/>
    </source>
</evidence>
<dbReference type="GO" id="GO:0005576">
    <property type="term" value="C:extracellular region"/>
    <property type="evidence" value="ECO:0007669"/>
    <property type="project" value="UniProtKB-ARBA"/>
</dbReference>
<dbReference type="GO" id="GO:0019814">
    <property type="term" value="C:immunoglobulin complex"/>
    <property type="evidence" value="ECO:0007669"/>
    <property type="project" value="UniProtKB-KW"/>
</dbReference>
<dbReference type="STRING" id="9305.ENSSHAP00000000634"/>
<reference evidence="6" key="3">
    <citation type="submission" date="2025-09" db="UniProtKB">
        <authorList>
            <consortium name="Ensembl"/>
        </authorList>
    </citation>
    <scope>IDENTIFICATION</scope>
</reference>
<dbReference type="InterPro" id="IPR050199">
    <property type="entry name" value="IgHV"/>
</dbReference>
<evidence type="ECO:0000313" key="7">
    <source>
        <dbReference type="Proteomes" id="UP000007648"/>
    </source>
</evidence>
<dbReference type="InterPro" id="IPR036179">
    <property type="entry name" value="Ig-like_dom_sf"/>
</dbReference>
<gene>
    <name evidence="6" type="primary">LOC100935579</name>
</gene>
<dbReference type="Proteomes" id="UP000007648">
    <property type="component" value="Unassembled WGS sequence"/>
</dbReference>
<keyword evidence="3" id="KW-1280">Immunoglobulin</keyword>
<dbReference type="AlphaFoldDB" id="G3VBT0"/>
<dbReference type="PANTHER" id="PTHR23266">
    <property type="entry name" value="IMMUNOGLOBULIN HEAVY CHAIN"/>
    <property type="match status" value="1"/>
</dbReference>
<feature type="signal peptide" evidence="4">
    <location>
        <begin position="1"/>
        <end position="27"/>
    </location>
</feature>
<dbReference type="SUPFAM" id="SSF48726">
    <property type="entry name" value="Immunoglobulin"/>
    <property type="match status" value="1"/>
</dbReference>
<keyword evidence="2" id="KW-1064">Adaptive immunity</keyword>
<evidence type="ECO:0000256" key="1">
    <source>
        <dbReference type="ARBA" id="ARBA00022859"/>
    </source>
</evidence>
<dbReference type="Pfam" id="PF07686">
    <property type="entry name" value="V-set"/>
    <property type="match status" value="1"/>
</dbReference>
<reference evidence="6" key="2">
    <citation type="submission" date="2025-08" db="UniProtKB">
        <authorList>
            <consortium name="Ensembl"/>
        </authorList>
    </citation>
    <scope>IDENTIFICATION</scope>
</reference>
<reference evidence="6 7" key="1">
    <citation type="journal article" date="2011" name="Proc. Natl. Acad. Sci. U.S.A.">
        <title>Genetic diversity and population structure of the endangered marsupial Sarcophilus harrisii (Tasmanian devil).</title>
        <authorList>
            <person name="Miller W."/>
            <person name="Hayes V.M."/>
            <person name="Ratan A."/>
            <person name="Petersen D.C."/>
            <person name="Wittekindt N.E."/>
            <person name="Miller J."/>
            <person name="Walenz B."/>
            <person name="Knight J."/>
            <person name="Qi J."/>
            <person name="Zhao F."/>
            <person name="Wang Q."/>
            <person name="Bedoya-Reina O.C."/>
            <person name="Katiyar N."/>
            <person name="Tomsho L.P."/>
            <person name="Kasson L.M."/>
            <person name="Hardie R.A."/>
            <person name="Woodbridge P."/>
            <person name="Tindall E.A."/>
            <person name="Bertelsen M.F."/>
            <person name="Dixon D."/>
            <person name="Pyecroft S."/>
            <person name="Helgen K.M."/>
            <person name="Lesk A.M."/>
            <person name="Pringle T.H."/>
            <person name="Patterson N."/>
            <person name="Zhang Y."/>
            <person name="Kreiss A."/>
            <person name="Woods G.M."/>
            <person name="Jones M.E."/>
            <person name="Schuster S.C."/>
        </authorList>
    </citation>
    <scope>NUCLEOTIDE SEQUENCE [LARGE SCALE GENOMIC DNA]</scope>
</reference>
<keyword evidence="1" id="KW-0391">Immunity</keyword>
<dbReference type="InterPro" id="IPR007110">
    <property type="entry name" value="Ig-like_dom"/>
</dbReference>
<proteinExistence type="predicted"/>
<feature type="chain" id="PRO_5029690448" description="Ig-like domain-containing protein" evidence="4">
    <location>
        <begin position="28"/>
        <end position="126"/>
    </location>
</feature>
<organism evidence="6 7">
    <name type="scientific">Sarcophilus harrisii</name>
    <name type="common">Tasmanian devil</name>
    <name type="synonym">Sarcophilus laniarius</name>
    <dbReference type="NCBI Taxonomy" id="9305"/>
    <lineage>
        <taxon>Eukaryota</taxon>
        <taxon>Metazoa</taxon>
        <taxon>Chordata</taxon>
        <taxon>Craniata</taxon>
        <taxon>Vertebrata</taxon>
        <taxon>Euteleostomi</taxon>
        <taxon>Mammalia</taxon>
        <taxon>Metatheria</taxon>
        <taxon>Dasyuromorphia</taxon>
        <taxon>Dasyuridae</taxon>
        <taxon>Sarcophilus</taxon>
    </lineage>
</organism>
<name>G3VBT0_SARHA</name>
<dbReference type="SMART" id="SM00406">
    <property type="entry name" value="IGv"/>
    <property type="match status" value="1"/>
</dbReference>
<keyword evidence="7" id="KW-1185">Reference proteome</keyword>
<dbReference type="eggNOG" id="ENOG502RVIK">
    <property type="taxonomic scope" value="Eukaryota"/>
</dbReference>
<keyword evidence="4" id="KW-0732">Signal</keyword>
<sequence length="126" mass="13830">MSASTFPTLARIYLLGVLLSILPGSQAQVRLVETGGQITHEGQSVTLTCQASGFNFKDYAMSWHWSSTGSAKELVASISKDTGSYIEYRSRIKGRASIKRDNVAKTVSLTLNRLQKEDSGTYYCAR</sequence>
<protein>
    <recommendedName>
        <fullName evidence="5">Ig-like domain-containing protein</fullName>
    </recommendedName>
</protein>
<dbReference type="GO" id="GO:0002250">
    <property type="term" value="P:adaptive immune response"/>
    <property type="evidence" value="ECO:0007669"/>
    <property type="project" value="UniProtKB-KW"/>
</dbReference>
<dbReference type="GeneTree" id="ENSGT01050000244936"/>
<dbReference type="Ensembl" id="ENSSHAT00000000644.2">
    <property type="protein sequence ID" value="ENSSHAP00000000634.2"/>
    <property type="gene ID" value="ENSSHAG00000026058.1"/>
</dbReference>
<feature type="domain" description="Ig-like" evidence="5">
    <location>
        <begin position="23"/>
        <end position="126"/>
    </location>
</feature>
<dbReference type="InterPro" id="IPR013106">
    <property type="entry name" value="Ig_V-set"/>
</dbReference>
<dbReference type="InterPro" id="IPR013783">
    <property type="entry name" value="Ig-like_fold"/>
</dbReference>
<dbReference type="InParanoid" id="G3VBT0"/>
<dbReference type="HOGENOM" id="CLU_077975_5_2_1"/>
<dbReference type="Gene3D" id="2.60.40.10">
    <property type="entry name" value="Immunoglobulins"/>
    <property type="match status" value="1"/>
</dbReference>
<accession>G3VBT0</accession>
<evidence type="ECO:0000256" key="2">
    <source>
        <dbReference type="ARBA" id="ARBA00023130"/>
    </source>
</evidence>
<evidence type="ECO:0000259" key="5">
    <source>
        <dbReference type="PROSITE" id="PS50835"/>
    </source>
</evidence>
<evidence type="ECO:0000313" key="6">
    <source>
        <dbReference type="Ensembl" id="ENSSHAP00000000634.2"/>
    </source>
</evidence>
<evidence type="ECO:0000256" key="4">
    <source>
        <dbReference type="SAM" id="SignalP"/>
    </source>
</evidence>
<dbReference type="PROSITE" id="PS50835">
    <property type="entry name" value="IG_LIKE"/>
    <property type="match status" value="1"/>
</dbReference>